<dbReference type="AlphaFoldDB" id="A0A0H5C0T8"/>
<evidence type="ECO:0000313" key="2">
    <source>
        <dbReference type="EMBL" id="CEP21221.1"/>
    </source>
</evidence>
<name>A0A0H5C0T8_CYBJN</name>
<accession>A0A0H5C0T8</accession>
<gene>
    <name evidence="2" type="ORF">BN1211_1260</name>
</gene>
<keyword evidence="1" id="KW-0472">Membrane</keyword>
<protein>
    <submittedName>
        <fullName evidence="2">Uncharacterized protein</fullName>
    </submittedName>
</protein>
<evidence type="ECO:0000313" key="3">
    <source>
        <dbReference type="Proteomes" id="UP000038830"/>
    </source>
</evidence>
<reference evidence="3" key="1">
    <citation type="journal article" date="2015" name="J. Biotechnol.">
        <title>The structure of the Cyberlindnera jadinii genome and its relation to Candida utilis analyzed by the occurrence of single nucleotide polymorphisms.</title>
        <authorList>
            <person name="Rupp O."/>
            <person name="Brinkrolf K."/>
            <person name="Buerth C."/>
            <person name="Kunigo M."/>
            <person name="Schneider J."/>
            <person name="Jaenicke S."/>
            <person name="Goesmann A."/>
            <person name="Puehler A."/>
            <person name="Jaeger K.-E."/>
            <person name="Ernst J.F."/>
        </authorList>
    </citation>
    <scope>NUCLEOTIDE SEQUENCE [LARGE SCALE GENOMIC DNA]</scope>
    <source>
        <strain evidence="3">ATCC 18201 / CBS 1600 / BCRC 20928 / JCM 3617 / NBRC 0987 / NRRL Y-1542</strain>
    </source>
</reference>
<proteinExistence type="predicted"/>
<organism evidence="2 3">
    <name type="scientific">Cyberlindnera jadinii (strain ATCC 18201 / CBS 1600 / BCRC 20928 / JCM 3617 / NBRC 0987 / NRRL Y-1542)</name>
    <name type="common">Torula yeast</name>
    <name type="synonym">Candida utilis</name>
    <dbReference type="NCBI Taxonomy" id="983966"/>
    <lineage>
        <taxon>Eukaryota</taxon>
        <taxon>Fungi</taxon>
        <taxon>Dikarya</taxon>
        <taxon>Ascomycota</taxon>
        <taxon>Saccharomycotina</taxon>
        <taxon>Saccharomycetes</taxon>
        <taxon>Phaffomycetales</taxon>
        <taxon>Phaffomycetaceae</taxon>
        <taxon>Cyberlindnera</taxon>
    </lineage>
</organism>
<dbReference type="EMBL" id="CDQK01000002">
    <property type="protein sequence ID" value="CEP21221.1"/>
    <property type="molecule type" value="Genomic_DNA"/>
</dbReference>
<keyword evidence="1" id="KW-1133">Transmembrane helix</keyword>
<keyword evidence="1" id="KW-0812">Transmembrane</keyword>
<feature type="non-terminal residue" evidence="2">
    <location>
        <position position="71"/>
    </location>
</feature>
<dbReference type="Proteomes" id="UP000038830">
    <property type="component" value="Unassembled WGS sequence"/>
</dbReference>
<feature type="transmembrane region" description="Helical" evidence="1">
    <location>
        <begin position="48"/>
        <end position="67"/>
    </location>
</feature>
<sequence>MWRLSNMIHSISLIYTLSLFIRTVWFPQGIIYFTQRIVLSSTLCRPSFILYRVFVELYWFPIVLTYSSEVD</sequence>
<feature type="transmembrane region" description="Helical" evidence="1">
    <location>
        <begin position="6"/>
        <end position="27"/>
    </location>
</feature>
<evidence type="ECO:0000256" key="1">
    <source>
        <dbReference type="SAM" id="Phobius"/>
    </source>
</evidence>